<proteinExistence type="predicted"/>
<dbReference type="InterPro" id="IPR045091">
    <property type="entry name" value="Mad2-like"/>
</dbReference>
<dbReference type="OrthoDB" id="21254at2759"/>
<evidence type="ECO:0000313" key="2">
    <source>
        <dbReference type="EMBL" id="CAF4862282.1"/>
    </source>
</evidence>
<dbReference type="InterPro" id="IPR003511">
    <property type="entry name" value="HORMA_dom"/>
</dbReference>
<dbReference type="PANTHER" id="PTHR11842:SF10">
    <property type="entry name" value="MITOTIC SPINDLE ASSEMBLY CHECKPOINT PROTEIN MAD2B"/>
    <property type="match status" value="1"/>
</dbReference>
<dbReference type="Gene3D" id="3.30.900.10">
    <property type="entry name" value="HORMA domain"/>
    <property type="match status" value="1"/>
</dbReference>
<gene>
    <name evidence="2" type="ORF">PMACD_LOCUS8017</name>
</gene>
<comment type="caution">
    <text evidence="2">The sequence shown here is derived from an EMBL/GenBank/DDBJ whole genome shotgun (WGS) entry which is preliminary data.</text>
</comment>
<dbReference type="PANTHER" id="PTHR11842">
    <property type="entry name" value="MITOTIC SPINDLE ASSEMBLY CHECKPOINT PROTEIN MAD2"/>
    <property type="match status" value="1"/>
</dbReference>
<evidence type="ECO:0000259" key="1">
    <source>
        <dbReference type="PROSITE" id="PS50815"/>
    </source>
</evidence>
<sequence length="193" mass="22736">MDNCFIDITIEFLGVAFHNILYYMSVYPYYIFETRRKYSVVVYRSIHLEVNEYIDLCLKSAANCLRNGELQRIEFLITTSSYDALLKFVFDINKIDEYDQTNDAYLVQAEQNMRGFCLYLTTLCDKFKGLPEDKSFMILLHTNESSAVAMTTNPNSEEFPFVETEENTQFDKIIPIRRVCVQNYNLEMFVEVK</sequence>
<dbReference type="SUPFAM" id="SSF56019">
    <property type="entry name" value="The spindle assembly checkpoint protein mad2"/>
    <property type="match status" value="1"/>
</dbReference>
<dbReference type="GO" id="GO:0016035">
    <property type="term" value="C:zeta DNA polymerase complex"/>
    <property type="evidence" value="ECO:0007669"/>
    <property type="project" value="TreeGrafter"/>
</dbReference>
<name>A0A821SUS6_9NEOP</name>
<dbReference type="Proteomes" id="UP000663880">
    <property type="component" value="Unassembled WGS sequence"/>
</dbReference>
<organism evidence="2 3">
    <name type="scientific">Pieris macdunnoughi</name>
    <dbReference type="NCBI Taxonomy" id="345717"/>
    <lineage>
        <taxon>Eukaryota</taxon>
        <taxon>Metazoa</taxon>
        <taxon>Ecdysozoa</taxon>
        <taxon>Arthropoda</taxon>
        <taxon>Hexapoda</taxon>
        <taxon>Insecta</taxon>
        <taxon>Pterygota</taxon>
        <taxon>Neoptera</taxon>
        <taxon>Endopterygota</taxon>
        <taxon>Lepidoptera</taxon>
        <taxon>Glossata</taxon>
        <taxon>Ditrysia</taxon>
        <taxon>Papilionoidea</taxon>
        <taxon>Pieridae</taxon>
        <taxon>Pierinae</taxon>
        <taxon>Pieris</taxon>
    </lineage>
</organism>
<keyword evidence="3" id="KW-1185">Reference proteome</keyword>
<protein>
    <recommendedName>
        <fullName evidence="1">HORMA domain-containing protein</fullName>
    </recommendedName>
</protein>
<dbReference type="InterPro" id="IPR036570">
    <property type="entry name" value="HORMA_dom_sf"/>
</dbReference>
<evidence type="ECO:0000313" key="3">
    <source>
        <dbReference type="Proteomes" id="UP000663880"/>
    </source>
</evidence>
<dbReference type="EMBL" id="CAJOBZ010000020">
    <property type="protein sequence ID" value="CAF4862282.1"/>
    <property type="molecule type" value="Genomic_DNA"/>
</dbReference>
<reference evidence="2" key="1">
    <citation type="submission" date="2021-02" db="EMBL/GenBank/DDBJ databases">
        <authorList>
            <person name="Steward A R."/>
        </authorList>
    </citation>
    <scope>NUCLEOTIDE SEQUENCE</scope>
</reference>
<feature type="domain" description="HORMA" evidence="1">
    <location>
        <begin position="3"/>
        <end position="190"/>
    </location>
</feature>
<dbReference type="AlphaFoldDB" id="A0A821SUS6"/>
<dbReference type="PROSITE" id="PS50815">
    <property type="entry name" value="HORMA"/>
    <property type="match status" value="1"/>
</dbReference>
<accession>A0A821SUS6</accession>